<keyword evidence="3" id="KW-1185">Reference proteome</keyword>
<gene>
    <name evidence="2" type="ORF">LJ725_24310</name>
</gene>
<feature type="region of interest" description="Disordered" evidence="1">
    <location>
        <begin position="81"/>
        <end position="114"/>
    </location>
</feature>
<reference evidence="2 3" key="1">
    <citation type="submission" date="2021-11" db="EMBL/GenBank/DDBJ databases">
        <authorList>
            <person name="Lee D.-H."/>
            <person name="Kim S.-B."/>
        </authorList>
    </citation>
    <scope>NUCLEOTIDE SEQUENCE [LARGE SCALE GENOMIC DNA]</scope>
    <source>
        <strain evidence="2 3">KCTC 52223</strain>
    </source>
</reference>
<evidence type="ECO:0000256" key="1">
    <source>
        <dbReference type="SAM" id="MobiDB-lite"/>
    </source>
</evidence>
<sequence length="114" mass="12271">MNPGGKGVAAVNAAMRDAKPGRYVIDEHNAAIDLFNETLGDLVAGCVAAGCPPQDVATILHRFGRMMADEHARRQHAEAMAKQDAARRAVLLTPTPAEDLAPPRRRRRYNGGQS</sequence>
<name>A0ABS8L1B7_9HYPH</name>
<protein>
    <submittedName>
        <fullName evidence="2">Uncharacterized protein</fullName>
    </submittedName>
</protein>
<feature type="compositionally biased region" description="Basic residues" evidence="1">
    <location>
        <begin position="103"/>
        <end position="114"/>
    </location>
</feature>
<accession>A0ABS8L1B7</accession>
<proteinExistence type="predicted"/>
<evidence type="ECO:0000313" key="3">
    <source>
        <dbReference type="Proteomes" id="UP001198862"/>
    </source>
</evidence>
<dbReference type="Proteomes" id="UP001198862">
    <property type="component" value="Unassembled WGS sequence"/>
</dbReference>
<dbReference type="EMBL" id="JAJISD010000013">
    <property type="protein sequence ID" value="MCC8432111.1"/>
    <property type="molecule type" value="Genomic_DNA"/>
</dbReference>
<evidence type="ECO:0000313" key="2">
    <source>
        <dbReference type="EMBL" id="MCC8432111.1"/>
    </source>
</evidence>
<comment type="caution">
    <text evidence="2">The sequence shown here is derived from an EMBL/GenBank/DDBJ whole genome shotgun (WGS) entry which is preliminary data.</text>
</comment>
<organism evidence="2 3">
    <name type="scientific">Reyranella aquatilis</name>
    <dbReference type="NCBI Taxonomy" id="2035356"/>
    <lineage>
        <taxon>Bacteria</taxon>
        <taxon>Pseudomonadati</taxon>
        <taxon>Pseudomonadota</taxon>
        <taxon>Alphaproteobacteria</taxon>
        <taxon>Hyphomicrobiales</taxon>
        <taxon>Reyranellaceae</taxon>
        <taxon>Reyranella</taxon>
    </lineage>
</organism>